<evidence type="ECO:0000256" key="1">
    <source>
        <dbReference type="SAM" id="MobiDB-lite"/>
    </source>
</evidence>
<dbReference type="CDD" id="cd00303">
    <property type="entry name" value="retropepsin_like"/>
    <property type="match status" value="1"/>
</dbReference>
<comment type="caution">
    <text evidence="2">The sequence shown here is derived from an EMBL/GenBank/DDBJ whole genome shotgun (WGS) entry which is preliminary data.</text>
</comment>
<organism evidence="2">
    <name type="scientific">Tanacetum cinerariifolium</name>
    <name type="common">Dalmatian daisy</name>
    <name type="synonym">Chrysanthemum cinerariifolium</name>
    <dbReference type="NCBI Taxonomy" id="118510"/>
    <lineage>
        <taxon>Eukaryota</taxon>
        <taxon>Viridiplantae</taxon>
        <taxon>Streptophyta</taxon>
        <taxon>Embryophyta</taxon>
        <taxon>Tracheophyta</taxon>
        <taxon>Spermatophyta</taxon>
        <taxon>Magnoliopsida</taxon>
        <taxon>eudicotyledons</taxon>
        <taxon>Gunneridae</taxon>
        <taxon>Pentapetalae</taxon>
        <taxon>asterids</taxon>
        <taxon>campanulids</taxon>
        <taxon>Asterales</taxon>
        <taxon>Asteraceae</taxon>
        <taxon>Asteroideae</taxon>
        <taxon>Anthemideae</taxon>
        <taxon>Anthemidinae</taxon>
        <taxon>Tanacetum</taxon>
    </lineage>
</organism>
<feature type="compositionally biased region" description="Low complexity" evidence="1">
    <location>
        <begin position="178"/>
        <end position="187"/>
    </location>
</feature>
<gene>
    <name evidence="2" type="ORF">Tci_040986</name>
</gene>
<reference evidence="2" key="1">
    <citation type="journal article" date="2019" name="Sci. Rep.">
        <title>Draft genome of Tanacetum cinerariifolium, the natural source of mosquito coil.</title>
        <authorList>
            <person name="Yamashiro T."/>
            <person name="Shiraishi A."/>
            <person name="Satake H."/>
            <person name="Nakayama K."/>
        </authorList>
    </citation>
    <scope>NUCLEOTIDE SEQUENCE</scope>
</reference>
<dbReference type="InterPro" id="IPR021109">
    <property type="entry name" value="Peptidase_aspartic_dom_sf"/>
</dbReference>
<feature type="region of interest" description="Disordered" evidence="1">
    <location>
        <begin position="166"/>
        <end position="191"/>
    </location>
</feature>
<sequence length="431" mass="48594">MAYELMIANGHWMGSATAHASKGTTGLNWIKCALYVCFGEITHKENVLKKEYLKSTVNKLNIDKGNNEIEKGAKTLATLTTHENNERRNRGGPRLSRGRRRMDGMEEDVLDIEAQENLIIIKGPKTVDLVAYKLKGGAQSWWKSLQLIRERQGKLPITSWERMERELRRRHRKQVVSTNTTTTKTTNPHARPVMGKCFKSGVLGHRSNACRANGGKVNLTLKDDEFDNGGETNTSDKDVDVEICHPEGGDYPSTEYSAHSFVIQRILLASKVTDSSQRHNLFKTRCIIFQKLFNVIIDNGSTKNIVSRDIVQRLRLLTEKHPNPYKVGWIKSVGDIKVTERCKTPFMIGKYKDEIMFDIADMDACHILLGRPWAYDVNANHKGKENTYTFHHDGVKMVLVPLSDGYNTNVSSSAECSSKGTGSVEAKLKKK</sequence>
<proteinExistence type="predicted"/>
<protein>
    <submittedName>
        <fullName evidence="2">Uncharacterized protein</fullName>
    </submittedName>
</protein>
<dbReference type="Gene3D" id="2.40.70.10">
    <property type="entry name" value="Acid Proteases"/>
    <property type="match status" value="1"/>
</dbReference>
<dbReference type="PANTHER" id="PTHR35046">
    <property type="entry name" value="ZINC KNUCKLE (CCHC-TYPE) FAMILY PROTEIN"/>
    <property type="match status" value="1"/>
</dbReference>
<dbReference type="EMBL" id="BKCJ010005855">
    <property type="protein sequence ID" value="GEU69008.1"/>
    <property type="molecule type" value="Genomic_DNA"/>
</dbReference>
<dbReference type="AlphaFoldDB" id="A0A6L2M4V6"/>
<dbReference type="PANTHER" id="PTHR35046:SF18">
    <property type="entry name" value="RNA-DIRECTED DNA POLYMERASE"/>
    <property type="match status" value="1"/>
</dbReference>
<accession>A0A6L2M4V6</accession>
<evidence type="ECO:0000313" key="2">
    <source>
        <dbReference type="EMBL" id="GEU69008.1"/>
    </source>
</evidence>
<name>A0A6L2M4V6_TANCI</name>